<dbReference type="PANTHER" id="PTHR10465:SF0">
    <property type="entry name" value="SARCALUMENIN"/>
    <property type="match status" value="1"/>
</dbReference>
<dbReference type="GO" id="GO:0051646">
    <property type="term" value="P:mitochondrion localization"/>
    <property type="evidence" value="ECO:0007669"/>
    <property type="project" value="TreeGrafter"/>
</dbReference>
<dbReference type="Proteomes" id="UP001152797">
    <property type="component" value="Unassembled WGS sequence"/>
</dbReference>
<dbReference type="GO" id="GO:0005525">
    <property type="term" value="F:GTP binding"/>
    <property type="evidence" value="ECO:0007669"/>
    <property type="project" value="UniProtKB-KW"/>
</dbReference>
<keyword evidence="3" id="KW-0378">Hydrolase</keyword>
<dbReference type="AlphaFoldDB" id="A0A9P1FGN6"/>
<dbReference type="OrthoDB" id="6256226at2759"/>
<dbReference type="EMBL" id="CAMXCT030000263">
    <property type="protein sequence ID" value="CAL4763651.1"/>
    <property type="molecule type" value="Genomic_DNA"/>
</dbReference>
<dbReference type="PANTHER" id="PTHR10465">
    <property type="entry name" value="TRANSMEMBRANE GTPASE FZO1"/>
    <property type="match status" value="1"/>
</dbReference>
<dbReference type="Gene3D" id="3.40.50.300">
    <property type="entry name" value="P-loop containing nucleotide triphosphate hydrolases"/>
    <property type="match status" value="1"/>
</dbReference>
<keyword evidence="10" id="KW-1185">Reference proteome</keyword>
<evidence type="ECO:0000256" key="5">
    <source>
        <dbReference type="ARBA" id="ARBA00023136"/>
    </source>
</evidence>
<evidence type="ECO:0000313" key="10">
    <source>
        <dbReference type="Proteomes" id="UP001152797"/>
    </source>
</evidence>
<organism evidence="7">
    <name type="scientific">Cladocopium goreaui</name>
    <dbReference type="NCBI Taxonomy" id="2562237"/>
    <lineage>
        <taxon>Eukaryota</taxon>
        <taxon>Sar</taxon>
        <taxon>Alveolata</taxon>
        <taxon>Dinophyceae</taxon>
        <taxon>Suessiales</taxon>
        <taxon>Symbiodiniaceae</taxon>
        <taxon>Cladocopium</taxon>
    </lineage>
</organism>
<sequence length="374" mass="42218">MREVCQVLHTAKADFDKKPMIMFVGAFSAGKSTLINTLLGQKLCDTGIKPTTSDLHFYNWHGHLLVDSTGLDNWNQPEHKQKALEAARRSNRAVVVISARQPIGEREIPILKQLVESQSKITMAINYWNHVETEEERSECMTYVQDCLEEIMPGLPVEVIPMDARNGSDPGVQKLSEFLRSTDDSHQKKVSANAAMRIAAQRILDMCTAFETKETQDLNLKIQWLDRDIHYLQRAVENSNELRLRDSEDLRTEMRKLQDLKDQLLELEGTTIWGNAIQCAAAGLQVSTMAAASGAVIGAAQGFSDKRKSGILREQIEEKTRYIQHLSHVTWNAPITTEGRELESKVNERNNEIAIYTKKMGELAADRAQIQAFL</sequence>
<keyword evidence="4" id="KW-0342">GTP-binding</keyword>
<evidence type="ECO:0000313" key="7">
    <source>
        <dbReference type="EMBL" id="CAI3976339.1"/>
    </source>
</evidence>
<evidence type="ECO:0000256" key="2">
    <source>
        <dbReference type="ARBA" id="ARBA00022741"/>
    </source>
</evidence>
<dbReference type="InterPro" id="IPR006073">
    <property type="entry name" value="GTP-bd"/>
</dbReference>
<dbReference type="EMBL" id="CAMXCT010000263">
    <property type="protein sequence ID" value="CAI3976339.1"/>
    <property type="molecule type" value="Genomic_DNA"/>
</dbReference>
<evidence type="ECO:0000313" key="9">
    <source>
        <dbReference type="EMBL" id="CAL4763651.1"/>
    </source>
</evidence>
<dbReference type="GO" id="GO:0003924">
    <property type="term" value="F:GTPase activity"/>
    <property type="evidence" value="ECO:0007669"/>
    <property type="project" value="InterPro"/>
</dbReference>
<feature type="domain" description="G" evidence="6">
    <location>
        <begin position="21"/>
        <end position="126"/>
    </location>
</feature>
<keyword evidence="5" id="KW-0472">Membrane</keyword>
<dbReference type="EMBL" id="CAMXCT020000263">
    <property type="protein sequence ID" value="CAL1129714.1"/>
    <property type="molecule type" value="Genomic_DNA"/>
</dbReference>
<dbReference type="InterPro" id="IPR027417">
    <property type="entry name" value="P-loop_NTPase"/>
</dbReference>
<proteinExistence type="predicted"/>
<evidence type="ECO:0000256" key="3">
    <source>
        <dbReference type="ARBA" id="ARBA00022801"/>
    </source>
</evidence>
<gene>
    <name evidence="7" type="ORF">C1SCF055_LOCUS4563</name>
</gene>
<comment type="subcellular location">
    <subcellularLocation>
        <location evidence="1">Membrane</location>
    </subcellularLocation>
</comment>
<dbReference type="SUPFAM" id="SSF52540">
    <property type="entry name" value="P-loop containing nucleoside triphosphate hydrolases"/>
    <property type="match status" value="1"/>
</dbReference>
<dbReference type="GO" id="GO:0008053">
    <property type="term" value="P:mitochondrial fusion"/>
    <property type="evidence" value="ECO:0007669"/>
    <property type="project" value="TreeGrafter"/>
</dbReference>
<reference evidence="7" key="1">
    <citation type="submission" date="2022-10" db="EMBL/GenBank/DDBJ databases">
        <authorList>
            <person name="Chen Y."/>
            <person name="Dougan E. K."/>
            <person name="Chan C."/>
            <person name="Rhodes N."/>
            <person name="Thang M."/>
        </authorList>
    </citation>
    <scope>NUCLEOTIDE SEQUENCE</scope>
</reference>
<evidence type="ECO:0000256" key="4">
    <source>
        <dbReference type="ARBA" id="ARBA00023134"/>
    </source>
</evidence>
<name>A0A9P1FGN6_9DINO</name>
<accession>A0A9P1FGN6</accession>
<comment type="caution">
    <text evidence="7">The sequence shown here is derived from an EMBL/GenBank/DDBJ whole genome shotgun (WGS) entry which is preliminary data.</text>
</comment>
<reference evidence="8" key="2">
    <citation type="submission" date="2024-04" db="EMBL/GenBank/DDBJ databases">
        <authorList>
            <person name="Chen Y."/>
            <person name="Shah S."/>
            <person name="Dougan E. K."/>
            <person name="Thang M."/>
            <person name="Chan C."/>
        </authorList>
    </citation>
    <scope>NUCLEOTIDE SEQUENCE [LARGE SCALE GENOMIC DNA]</scope>
</reference>
<dbReference type="GO" id="GO:0005741">
    <property type="term" value="C:mitochondrial outer membrane"/>
    <property type="evidence" value="ECO:0007669"/>
    <property type="project" value="TreeGrafter"/>
</dbReference>
<keyword evidence="2" id="KW-0547">Nucleotide-binding</keyword>
<evidence type="ECO:0000256" key="1">
    <source>
        <dbReference type="ARBA" id="ARBA00004370"/>
    </source>
</evidence>
<dbReference type="Pfam" id="PF01926">
    <property type="entry name" value="MMR_HSR1"/>
    <property type="match status" value="1"/>
</dbReference>
<dbReference type="InterPro" id="IPR027094">
    <property type="entry name" value="Mitofusin_fam"/>
</dbReference>
<evidence type="ECO:0000313" key="8">
    <source>
        <dbReference type="EMBL" id="CAL1129714.1"/>
    </source>
</evidence>
<protein>
    <submittedName>
        <fullName evidence="9">GTPase Der</fullName>
    </submittedName>
</protein>
<evidence type="ECO:0000259" key="6">
    <source>
        <dbReference type="Pfam" id="PF01926"/>
    </source>
</evidence>